<comment type="caution">
    <text evidence="1">The sequence shown here is derived from an EMBL/GenBank/DDBJ whole genome shotgun (WGS) entry which is preliminary data.</text>
</comment>
<evidence type="ECO:0000313" key="2">
    <source>
        <dbReference type="Proteomes" id="UP000038487"/>
    </source>
</evidence>
<gene>
    <name evidence="1" type="ORF">ERS075527_01188</name>
</gene>
<dbReference type="Proteomes" id="UP000038487">
    <property type="component" value="Unassembled WGS sequence"/>
</dbReference>
<accession>A0AB33SYQ6</accession>
<reference evidence="1 2" key="1">
    <citation type="submission" date="2015-03" db="EMBL/GenBank/DDBJ databases">
        <authorList>
            <consortium name="Pathogen Informatics"/>
            <person name="Murphy D."/>
        </authorList>
    </citation>
    <scope>NUCLEOTIDE SEQUENCE [LARGE SCALE GENOMIC DNA]</scope>
    <source>
        <strain evidence="1 2">PAP036</strain>
    </source>
</reference>
<dbReference type="AlphaFoldDB" id="A0AB33SYQ6"/>
<protein>
    <submittedName>
        <fullName evidence="1">Uncharacterized protein</fullName>
    </submittedName>
</protein>
<dbReference type="EMBL" id="CSUW01000002">
    <property type="protein sequence ID" value="CPT12452.1"/>
    <property type="molecule type" value="Genomic_DNA"/>
</dbReference>
<name>A0AB33SYQ6_9MYCO</name>
<dbReference type="GeneID" id="93378693"/>
<dbReference type="RefSeq" id="WP_005110256.1">
    <property type="nucleotide sequence ID" value="NZ_CP014955.1"/>
</dbReference>
<evidence type="ECO:0000313" key="1">
    <source>
        <dbReference type="EMBL" id="CPT12452.1"/>
    </source>
</evidence>
<sequence length="86" mass="9050">MSEPKNANEIITQAAIRWYGPAFTLGSAGFGGFILEELKANGYAVVELPRSLPVTPEVQSGCEHTCLIGSDLLAAAAAAARDSEER</sequence>
<organism evidence="1 2">
    <name type="scientific">Mycobacteroides abscessus</name>
    <dbReference type="NCBI Taxonomy" id="36809"/>
    <lineage>
        <taxon>Bacteria</taxon>
        <taxon>Bacillati</taxon>
        <taxon>Actinomycetota</taxon>
        <taxon>Actinomycetes</taxon>
        <taxon>Mycobacteriales</taxon>
        <taxon>Mycobacteriaceae</taxon>
        <taxon>Mycobacteroides</taxon>
    </lineage>
</organism>
<proteinExistence type="predicted"/>